<feature type="non-terminal residue" evidence="1">
    <location>
        <position position="1"/>
    </location>
</feature>
<accession>A0A392S0E7</accession>
<dbReference type="Proteomes" id="UP000265520">
    <property type="component" value="Unassembled WGS sequence"/>
</dbReference>
<keyword evidence="2" id="KW-1185">Reference proteome</keyword>
<dbReference type="EMBL" id="LXQA010291082">
    <property type="protein sequence ID" value="MCI41345.1"/>
    <property type="molecule type" value="Genomic_DNA"/>
</dbReference>
<protein>
    <submittedName>
        <fullName evidence="1">Uncharacterized protein</fullName>
    </submittedName>
</protein>
<evidence type="ECO:0000313" key="2">
    <source>
        <dbReference type="Proteomes" id="UP000265520"/>
    </source>
</evidence>
<proteinExistence type="predicted"/>
<organism evidence="1 2">
    <name type="scientific">Trifolium medium</name>
    <dbReference type="NCBI Taxonomy" id="97028"/>
    <lineage>
        <taxon>Eukaryota</taxon>
        <taxon>Viridiplantae</taxon>
        <taxon>Streptophyta</taxon>
        <taxon>Embryophyta</taxon>
        <taxon>Tracheophyta</taxon>
        <taxon>Spermatophyta</taxon>
        <taxon>Magnoliopsida</taxon>
        <taxon>eudicotyledons</taxon>
        <taxon>Gunneridae</taxon>
        <taxon>Pentapetalae</taxon>
        <taxon>rosids</taxon>
        <taxon>fabids</taxon>
        <taxon>Fabales</taxon>
        <taxon>Fabaceae</taxon>
        <taxon>Papilionoideae</taxon>
        <taxon>50 kb inversion clade</taxon>
        <taxon>NPAAA clade</taxon>
        <taxon>Hologalegina</taxon>
        <taxon>IRL clade</taxon>
        <taxon>Trifolieae</taxon>
        <taxon>Trifolium</taxon>
    </lineage>
</organism>
<reference evidence="1 2" key="1">
    <citation type="journal article" date="2018" name="Front. Plant Sci.">
        <title>Red Clover (Trifolium pratense) and Zigzag Clover (T. medium) - A Picture of Genomic Similarities and Differences.</title>
        <authorList>
            <person name="Dluhosova J."/>
            <person name="Istvanek J."/>
            <person name="Nedelnik J."/>
            <person name="Repkova J."/>
        </authorList>
    </citation>
    <scope>NUCLEOTIDE SEQUENCE [LARGE SCALE GENOMIC DNA]</scope>
    <source>
        <strain evidence="2">cv. 10/8</strain>
        <tissue evidence="1">Leaf</tissue>
    </source>
</reference>
<comment type="caution">
    <text evidence="1">The sequence shown here is derived from an EMBL/GenBank/DDBJ whole genome shotgun (WGS) entry which is preliminary data.</text>
</comment>
<dbReference type="AlphaFoldDB" id="A0A392S0E7"/>
<sequence length="45" mass="5008">EGSPINPEFGHEVSKVWHSGQELFPPGIELGFSRTIRPRESSLTT</sequence>
<evidence type="ECO:0000313" key="1">
    <source>
        <dbReference type="EMBL" id="MCI41345.1"/>
    </source>
</evidence>
<name>A0A392S0E7_9FABA</name>